<dbReference type="Pfam" id="PF04101">
    <property type="entry name" value="Glyco_tran_28_C"/>
    <property type="match status" value="1"/>
</dbReference>
<keyword evidence="4 10" id="KW-0808">Transferase</keyword>
<evidence type="ECO:0000256" key="4">
    <source>
        <dbReference type="ARBA" id="ARBA00022679"/>
    </source>
</evidence>
<feature type="domain" description="Glycosyl transferase family 28 C-terminal" evidence="12">
    <location>
        <begin position="202"/>
        <end position="349"/>
    </location>
</feature>
<dbReference type="Pfam" id="PF03033">
    <property type="entry name" value="Glyco_transf_28"/>
    <property type="match status" value="1"/>
</dbReference>
<dbReference type="PANTHER" id="PTHR21015:SF27">
    <property type="entry name" value="UDP-N-ACETYLGLUCOSAMINE--N-ACETYLMURAMYL-(PENTAPEPTIDE) PYROPHOSPHORYL-UNDECAPRENOL N-ACETYLGLUCOSAMINE TRANSFERASE"/>
    <property type="match status" value="1"/>
</dbReference>
<dbReference type="GO" id="GO:0050511">
    <property type="term" value="F:undecaprenyldiphospho-muramoylpentapeptide beta-N-acetylglucosaminyltransferase activity"/>
    <property type="evidence" value="ECO:0007669"/>
    <property type="project" value="UniProtKB-UniRule"/>
</dbReference>
<evidence type="ECO:0000256" key="2">
    <source>
        <dbReference type="ARBA" id="ARBA00022618"/>
    </source>
</evidence>
<evidence type="ECO:0000256" key="7">
    <source>
        <dbReference type="ARBA" id="ARBA00023136"/>
    </source>
</evidence>
<keyword evidence="3 10" id="KW-0328">Glycosyltransferase</keyword>
<dbReference type="NCBIfam" id="NF009102">
    <property type="entry name" value="PRK12446.1"/>
    <property type="match status" value="1"/>
</dbReference>
<evidence type="ECO:0000256" key="8">
    <source>
        <dbReference type="ARBA" id="ARBA00023306"/>
    </source>
</evidence>
<feature type="binding site" evidence="10">
    <location>
        <position position="302"/>
    </location>
    <ligand>
        <name>UDP-N-acetyl-alpha-D-glucosamine</name>
        <dbReference type="ChEBI" id="CHEBI:57705"/>
    </ligand>
</feature>
<keyword evidence="14" id="KW-1185">Reference proteome</keyword>
<comment type="pathway">
    <text evidence="10">Cell wall biogenesis; peptidoglycan biosynthesis.</text>
</comment>
<evidence type="ECO:0000313" key="14">
    <source>
        <dbReference type="Proteomes" id="UP000656813"/>
    </source>
</evidence>
<comment type="function">
    <text evidence="10">Cell wall formation. Catalyzes the transfer of a GlcNAc subunit on undecaprenyl-pyrophosphoryl-MurNAc-pentapeptide (lipid intermediate I) to form undecaprenyl-pyrophosphoryl-MurNAc-(pentapeptide)GlcNAc (lipid intermediate II).</text>
</comment>
<name>A0A8J2ZT61_9BACL</name>
<keyword evidence="5 10" id="KW-0133">Cell shape</keyword>
<organism evidence="13 14">
    <name type="scientific">Pullulanibacillus pueri</name>
    <dbReference type="NCBI Taxonomy" id="1437324"/>
    <lineage>
        <taxon>Bacteria</taxon>
        <taxon>Bacillati</taxon>
        <taxon>Bacillota</taxon>
        <taxon>Bacilli</taxon>
        <taxon>Bacillales</taxon>
        <taxon>Sporolactobacillaceae</taxon>
        <taxon>Pullulanibacillus</taxon>
    </lineage>
</organism>
<dbReference type="AlphaFoldDB" id="A0A8J2ZT61"/>
<dbReference type="GO" id="GO:0009252">
    <property type="term" value="P:peptidoglycan biosynthetic process"/>
    <property type="evidence" value="ECO:0007669"/>
    <property type="project" value="UniProtKB-UniRule"/>
</dbReference>
<sequence length="368" mass="40977">MAQSLKAFMTASRSRRILFTGGGSTGHVAVNLALIPKFLDEGWQVAYVGSKNGIERELIEPLEKVIYFPILTGKFRRYRDLKNVTDPFKVMGGTLQAYRLIHRWKPHVIFSKGGFVSVPVVIGGWLNRIPTLIHESDLTPGLANRMAVPFANKVLTTFPETSDYVKRNKTLSVGPIIRESLLKGDPERGRRYCGLNESKPILLVAGGSLGSKAINLVIRENLDQLLKDFQIVHLCGKGHHDPSIKREGYCRFEYVNEALPDILAMTDLVVSRAGSNMIFEFLAVRKPMLLIPLPKSSSRGDQLLNAESFNRAGYAHVLLEEEMTEESFLNAVHKLHNETQNLIANMTKKQGLGGIETLTAIIKAEVKS</sequence>
<keyword evidence="6 10" id="KW-0573">Peptidoglycan synthesis</keyword>
<dbReference type="PANTHER" id="PTHR21015">
    <property type="entry name" value="UDP-N-ACETYLGLUCOSAMINE--N-ACETYLMURAMYL-(PENTAPEPTIDE) PYROPHOSPHORYL-UNDECAPRENOL N-ACETYLGLUCOSAMINE TRANSFERASE 1"/>
    <property type="match status" value="1"/>
</dbReference>
<dbReference type="GO" id="GO:0071555">
    <property type="term" value="P:cell wall organization"/>
    <property type="evidence" value="ECO:0007669"/>
    <property type="project" value="UniProtKB-KW"/>
</dbReference>
<evidence type="ECO:0000313" key="13">
    <source>
        <dbReference type="EMBL" id="GGH77049.1"/>
    </source>
</evidence>
<dbReference type="GO" id="GO:0005975">
    <property type="term" value="P:carbohydrate metabolic process"/>
    <property type="evidence" value="ECO:0007669"/>
    <property type="project" value="InterPro"/>
</dbReference>
<gene>
    <name evidence="13" type="primary">murG3</name>
    <name evidence="10" type="synonym">murG</name>
    <name evidence="13" type="ORF">GCM10007096_08370</name>
</gene>
<dbReference type="EMBL" id="BMFV01000004">
    <property type="protein sequence ID" value="GGH77049.1"/>
    <property type="molecule type" value="Genomic_DNA"/>
</dbReference>
<keyword evidence="8 10" id="KW-0131">Cell cycle</keyword>
<dbReference type="RefSeq" id="WP_229745394.1">
    <property type="nucleotide sequence ID" value="NZ_BMFV01000004.1"/>
</dbReference>
<feature type="binding site" evidence="10">
    <location>
        <position position="208"/>
    </location>
    <ligand>
        <name>UDP-N-acetyl-alpha-D-glucosamine</name>
        <dbReference type="ChEBI" id="CHEBI:57705"/>
    </ligand>
</feature>
<comment type="catalytic activity">
    <reaction evidence="10">
        <text>di-trans,octa-cis-undecaprenyl diphospho-N-acetyl-alpha-D-muramoyl-L-alanyl-D-glutamyl-meso-2,6-diaminopimeloyl-D-alanyl-D-alanine + UDP-N-acetyl-alpha-D-glucosamine = di-trans,octa-cis-undecaprenyl diphospho-[N-acetyl-alpha-D-glucosaminyl-(1-&gt;4)]-N-acetyl-alpha-D-muramoyl-L-alanyl-D-glutamyl-meso-2,6-diaminopimeloyl-D-alanyl-D-alanine + UDP + H(+)</text>
        <dbReference type="Rhea" id="RHEA:31227"/>
        <dbReference type="ChEBI" id="CHEBI:15378"/>
        <dbReference type="ChEBI" id="CHEBI:57705"/>
        <dbReference type="ChEBI" id="CHEBI:58223"/>
        <dbReference type="ChEBI" id="CHEBI:61387"/>
        <dbReference type="ChEBI" id="CHEBI:61388"/>
        <dbReference type="EC" id="2.4.1.227"/>
    </reaction>
</comment>
<reference evidence="13" key="1">
    <citation type="journal article" date="2014" name="Int. J. Syst. Evol. Microbiol.">
        <title>Complete genome sequence of Corynebacterium casei LMG S-19264T (=DSM 44701T), isolated from a smear-ripened cheese.</title>
        <authorList>
            <consortium name="US DOE Joint Genome Institute (JGI-PGF)"/>
            <person name="Walter F."/>
            <person name="Albersmeier A."/>
            <person name="Kalinowski J."/>
            <person name="Ruckert C."/>
        </authorList>
    </citation>
    <scope>NUCLEOTIDE SEQUENCE</scope>
    <source>
        <strain evidence="13">CGMCC 1.12777</strain>
    </source>
</reference>
<dbReference type="SUPFAM" id="SSF53756">
    <property type="entry name" value="UDP-Glycosyltransferase/glycogen phosphorylase"/>
    <property type="match status" value="1"/>
</dbReference>
<evidence type="ECO:0000259" key="12">
    <source>
        <dbReference type="Pfam" id="PF04101"/>
    </source>
</evidence>
<comment type="similarity">
    <text evidence="10">Belongs to the glycosyltransferase 28 family. MurG subfamily.</text>
</comment>
<dbReference type="Proteomes" id="UP000656813">
    <property type="component" value="Unassembled WGS sequence"/>
</dbReference>
<keyword evidence="9 10" id="KW-0961">Cell wall biogenesis/degradation</keyword>
<feature type="binding site" evidence="10">
    <location>
        <position position="178"/>
    </location>
    <ligand>
        <name>UDP-N-acetyl-alpha-D-glucosamine</name>
        <dbReference type="ChEBI" id="CHEBI:57705"/>
    </ligand>
</feature>
<dbReference type="InterPro" id="IPR004276">
    <property type="entry name" value="GlycoTrans_28_N"/>
</dbReference>
<accession>A0A8J2ZT61</accession>
<evidence type="ECO:0000256" key="9">
    <source>
        <dbReference type="ARBA" id="ARBA00023316"/>
    </source>
</evidence>
<feature type="domain" description="Glycosyltransferase family 28 N-terminal" evidence="11">
    <location>
        <begin position="17"/>
        <end position="155"/>
    </location>
</feature>
<proteinExistence type="inferred from homology"/>
<dbReference type="HAMAP" id="MF_00033">
    <property type="entry name" value="MurG"/>
    <property type="match status" value="1"/>
</dbReference>
<keyword evidence="7 10" id="KW-0472">Membrane</keyword>
<evidence type="ECO:0000256" key="3">
    <source>
        <dbReference type="ARBA" id="ARBA00022676"/>
    </source>
</evidence>
<comment type="caution">
    <text evidence="13">The sequence shown here is derived from an EMBL/GenBank/DDBJ whole genome shotgun (WGS) entry which is preliminary data.</text>
</comment>
<dbReference type="Gene3D" id="3.40.50.2000">
    <property type="entry name" value="Glycogen Phosphorylase B"/>
    <property type="match status" value="2"/>
</dbReference>
<dbReference type="EC" id="2.4.1.227" evidence="10"/>
<reference evidence="13" key="2">
    <citation type="submission" date="2020-09" db="EMBL/GenBank/DDBJ databases">
        <authorList>
            <person name="Sun Q."/>
            <person name="Zhou Y."/>
        </authorList>
    </citation>
    <scope>NUCLEOTIDE SEQUENCE</scope>
    <source>
        <strain evidence="13">CGMCC 1.12777</strain>
    </source>
</reference>
<evidence type="ECO:0000256" key="10">
    <source>
        <dbReference type="HAMAP-Rule" id="MF_00033"/>
    </source>
</evidence>
<keyword evidence="1 10" id="KW-1003">Cell membrane</keyword>
<dbReference type="InterPro" id="IPR006009">
    <property type="entry name" value="GlcNAc_MurG"/>
</dbReference>
<dbReference type="GO" id="GO:0005886">
    <property type="term" value="C:plasma membrane"/>
    <property type="evidence" value="ECO:0007669"/>
    <property type="project" value="UniProtKB-SubCell"/>
</dbReference>
<dbReference type="GO" id="GO:0008360">
    <property type="term" value="P:regulation of cell shape"/>
    <property type="evidence" value="ECO:0007669"/>
    <property type="project" value="UniProtKB-KW"/>
</dbReference>
<comment type="subcellular location">
    <subcellularLocation>
        <location evidence="10">Cell membrane</location>
        <topology evidence="10">Peripheral membrane protein</topology>
        <orientation evidence="10">Cytoplasmic side</orientation>
    </subcellularLocation>
</comment>
<evidence type="ECO:0000256" key="6">
    <source>
        <dbReference type="ARBA" id="ARBA00022984"/>
    </source>
</evidence>
<dbReference type="UniPathway" id="UPA00219"/>
<keyword evidence="2 10" id="KW-0132">Cell division</keyword>
<dbReference type="CDD" id="cd03785">
    <property type="entry name" value="GT28_MurG"/>
    <property type="match status" value="1"/>
</dbReference>
<evidence type="ECO:0000256" key="1">
    <source>
        <dbReference type="ARBA" id="ARBA00022475"/>
    </source>
</evidence>
<dbReference type="GO" id="GO:0051301">
    <property type="term" value="P:cell division"/>
    <property type="evidence" value="ECO:0007669"/>
    <property type="project" value="UniProtKB-KW"/>
</dbReference>
<protein>
    <recommendedName>
        <fullName evidence="10">UDP-N-acetylglucosamine--N-acetylmuramyl-(pentapeptide) pyrophosphoryl-undecaprenol N-acetylglucosamine transferase</fullName>
        <ecNumber evidence="10">2.4.1.227</ecNumber>
    </recommendedName>
    <alternativeName>
        <fullName evidence="10">Undecaprenyl-PP-MurNAc-pentapeptide-UDPGlcNAc GlcNAc transferase</fullName>
    </alternativeName>
</protein>
<comment type="caution">
    <text evidence="10">Lacks conserved residue(s) required for the propagation of feature annotation.</text>
</comment>
<evidence type="ECO:0000259" key="11">
    <source>
        <dbReference type="Pfam" id="PF03033"/>
    </source>
</evidence>
<dbReference type="InterPro" id="IPR007235">
    <property type="entry name" value="Glyco_trans_28_C"/>
</dbReference>
<evidence type="ECO:0000256" key="5">
    <source>
        <dbReference type="ARBA" id="ARBA00022960"/>
    </source>
</evidence>